<feature type="region of interest" description="Disordered" evidence="1">
    <location>
        <begin position="502"/>
        <end position="533"/>
    </location>
</feature>
<dbReference type="Pfam" id="PF20700">
    <property type="entry name" value="Mutator"/>
    <property type="match status" value="1"/>
</dbReference>
<reference evidence="3" key="1">
    <citation type="submission" date="2016-09" db="EMBL/GenBank/DDBJ databases">
        <authorList>
            <person name="Capua I."/>
            <person name="De Benedictis P."/>
            <person name="Joannis T."/>
            <person name="Lombin L.H."/>
            <person name="Cattoli G."/>
        </authorList>
    </citation>
    <scope>NUCLEOTIDE SEQUENCE</scope>
</reference>
<protein>
    <submittedName>
        <fullName evidence="3">Putative kolobok-8 hm</fullName>
    </submittedName>
</protein>
<evidence type="ECO:0000313" key="3">
    <source>
        <dbReference type="EMBL" id="JAU00964.1"/>
    </source>
</evidence>
<sequence length="533" mass="58641">MSATERKFTLTALPESDNTPASEDEYVVIQMGALNSLIGAALCPICRRPSLAVDRDTRLGLAVKMVLKCSCGFISSEWSSQRKQGARAFDVNLRSVQAIRSIGKGPTSLNDFWAVMNVSHRGLHQKTYQGHLKKVLKPAAEEAAQTVFAGAVEAVKDVYKEMDVTFTKNITVVYNGTWLTRGHSSQIGVGCVIEFYTGLVLDCTVLSNFCLGCEIGPTESDAAYHEWKAAHQCQKNIDVSARRMEVEAALQLFGRSLDKNDLRYTNVICDGDSRTYLALCNEQIYGFIPLTKEDCVNHVQKRMGTALRSLVNKAKKGEALGGKGGLTQDVIKRLTSYYGLALRSSTNVEEMQRAVMATLHHISSTDAEPHHDLCPPGARSWCRHRAAEAEGKPQPPHKYNLPSTVVEALLPVYQRLSDPQLLARCSGNKTQNAAESLHSVIWTLISKQQHASLFSVEAAVHEAVARYNAGSLRAYTELCNTLGVKPGALALRRAAEKDYQRAKKSSRVHEIKGQRPKKSPVTKDSENYCPGAF</sequence>
<feature type="domain" description="Mutator-like transposase" evidence="2">
    <location>
        <begin position="34"/>
        <end position="382"/>
    </location>
</feature>
<dbReference type="EMBL" id="GFAA01002471">
    <property type="protein sequence ID" value="JAU00964.1"/>
    <property type="molecule type" value="mRNA"/>
</dbReference>
<feature type="compositionally biased region" description="Basic and acidic residues" evidence="1">
    <location>
        <begin position="502"/>
        <end position="513"/>
    </location>
</feature>
<dbReference type="AlphaFoldDB" id="A0A1E1XP14"/>
<evidence type="ECO:0000259" key="2">
    <source>
        <dbReference type="Pfam" id="PF20700"/>
    </source>
</evidence>
<dbReference type="InterPro" id="IPR049012">
    <property type="entry name" value="Mutator_transp_dom"/>
</dbReference>
<reference evidence="3" key="2">
    <citation type="journal article" date="2017" name="Front. Cell. Infect. Microbiol.">
        <title>Analysis of the Salivary Gland Transcriptome of Unfed and Partially Fed Amblyomma sculptum Ticks and Descriptive Proteome of the Saliva.</title>
        <authorList>
            <person name="Esteves E."/>
            <person name="Maruyama S.R."/>
            <person name="Kawahara R."/>
            <person name="Fujita A."/>
            <person name="Martins L.A."/>
            <person name="Righi A.A."/>
            <person name="Costa F.B."/>
            <person name="Palmisano G."/>
            <person name="Labruna M.B."/>
            <person name="Sa-Nunes A."/>
            <person name="Ribeiro J.M.C."/>
            <person name="Fogaca A.C."/>
        </authorList>
    </citation>
    <scope>NUCLEOTIDE SEQUENCE</scope>
</reference>
<proteinExistence type="evidence at transcript level"/>
<evidence type="ECO:0000256" key="1">
    <source>
        <dbReference type="SAM" id="MobiDB-lite"/>
    </source>
</evidence>
<name>A0A1E1XP14_AMBSC</name>
<organism evidence="3">
    <name type="scientific">Amblyomma sculptum</name>
    <name type="common">Tick</name>
    <dbReference type="NCBI Taxonomy" id="1581419"/>
    <lineage>
        <taxon>Eukaryota</taxon>
        <taxon>Metazoa</taxon>
        <taxon>Ecdysozoa</taxon>
        <taxon>Arthropoda</taxon>
        <taxon>Chelicerata</taxon>
        <taxon>Arachnida</taxon>
        <taxon>Acari</taxon>
        <taxon>Parasitiformes</taxon>
        <taxon>Ixodida</taxon>
        <taxon>Ixodoidea</taxon>
        <taxon>Ixodidae</taxon>
        <taxon>Amblyomminae</taxon>
        <taxon>Amblyomma</taxon>
    </lineage>
</organism>
<accession>A0A1E1XP14</accession>